<sequence>MALTTQPPGTALRSWLPPAVLLLVSNLVSLVGLVWDVQWHADVGPDTFFTLPHLFIYTAPAISGLTSLVVVLRRTAATRAGAQDTGQVGGRSVAVLRGTFAAPVGYLIAGCGSAAFLLYGLWDLWWHTVYGFDAVIDSPPHVGLILCDQISMMGTLVAFAAARSHLLGKIGITLTVGVGFAWSCLFAAVAPRSVGPVGGMALTIAGLGVFALLLGLRLLRWPVGGALAPAAVLVVIKLASDPFGVWAARWYAAEVGLPLRDHAGSQGRLAALMPLLLIGSAVLVEATLLLARRFGGSPRWAVPLAGALGGVLLAMTSPPGSGLTTGLAGAVVGAVAAWLGWMAATLIDQSSTEEITA</sequence>
<comment type="caution">
    <text evidence="2">The sequence shown here is derived from an EMBL/GenBank/DDBJ whole genome shotgun (WGS) entry which is preliminary data.</text>
</comment>
<feature type="transmembrane region" description="Helical" evidence="1">
    <location>
        <begin position="323"/>
        <end position="347"/>
    </location>
</feature>
<keyword evidence="1" id="KW-0472">Membrane</keyword>
<feature type="transmembrane region" description="Helical" evidence="1">
    <location>
        <begin position="142"/>
        <end position="160"/>
    </location>
</feature>
<accession>A0ABR6BKS0</accession>
<feature type="transmembrane region" description="Helical" evidence="1">
    <location>
        <begin position="226"/>
        <end position="249"/>
    </location>
</feature>
<feature type="transmembrane region" description="Helical" evidence="1">
    <location>
        <begin position="12"/>
        <end position="34"/>
    </location>
</feature>
<feature type="transmembrane region" description="Helical" evidence="1">
    <location>
        <begin position="54"/>
        <end position="72"/>
    </location>
</feature>
<evidence type="ECO:0000256" key="1">
    <source>
        <dbReference type="SAM" id="Phobius"/>
    </source>
</evidence>
<dbReference type="EMBL" id="JACJID010000003">
    <property type="protein sequence ID" value="MBA8927492.1"/>
    <property type="molecule type" value="Genomic_DNA"/>
</dbReference>
<gene>
    <name evidence="2" type="ORF">BC739_004698</name>
</gene>
<feature type="transmembrane region" description="Helical" evidence="1">
    <location>
        <begin position="197"/>
        <end position="219"/>
    </location>
</feature>
<keyword evidence="3" id="KW-1185">Reference proteome</keyword>
<protein>
    <recommendedName>
        <fullName evidence="4">Integral membrane protein</fullName>
    </recommendedName>
</protein>
<evidence type="ECO:0008006" key="4">
    <source>
        <dbReference type="Google" id="ProtNLM"/>
    </source>
</evidence>
<name>A0ABR6BKS0_9PSEU</name>
<evidence type="ECO:0000313" key="2">
    <source>
        <dbReference type="EMBL" id="MBA8927492.1"/>
    </source>
</evidence>
<feature type="transmembrane region" description="Helical" evidence="1">
    <location>
        <begin position="172"/>
        <end position="191"/>
    </location>
</feature>
<evidence type="ECO:0000313" key="3">
    <source>
        <dbReference type="Proteomes" id="UP000517916"/>
    </source>
</evidence>
<keyword evidence="1" id="KW-0812">Transmembrane</keyword>
<keyword evidence="1" id="KW-1133">Transmembrane helix</keyword>
<reference evidence="2 3" key="1">
    <citation type="submission" date="2020-08" db="EMBL/GenBank/DDBJ databases">
        <title>Genomic Encyclopedia of Archaeal and Bacterial Type Strains, Phase II (KMG-II): from individual species to whole genera.</title>
        <authorList>
            <person name="Goeker M."/>
        </authorList>
    </citation>
    <scope>NUCLEOTIDE SEQUENCE [LARGE SCALE GENOMIC DNA]</scope>
    <source>
        <strain evidence="2 3">DSM 43850</strain>
    </source>
</reference>
<proteinExistence type="predicted"/>
<feature type="transmembrane region" description="Helical" evidence="1">
    <location>
        <begin position="269"/>
        <end position="291"/>
    </location>
</feature>
<organism evidence="2 3">
    <name type="scientific">Kutzneria viridogrisea</name>
    <dbReference type="NCBI Taxonomy" id="47990"/>
    <lineage>
        <taxon>Bacteria</taxon>
        <taxon>Bacillati</taxon>
        <taxon>Actinomycetota</taxon>
        <taxon>Actinomycetes</taxon>
        <taxon>Pseudonocardiales</taxon>
        <taxon>Pseudonocardiaceae</taxon>
        <taxon>Kutzneria</taxon>
    </lineage>
</organism>
<dbReference type="RefSeq" id="WP_182838362.1">
    <property type="nucleotide sequence ID" value="NZ_BAAABQ010000056.1"/>
</dbReference>
<dbReference type="Proteomes" id="UP000517916">
    <property type="component" value="Unassembled WGS sequence"/>
</dbReference>
<feature type="transmembrane region" description="Helical" evidence="1">
    <location>
        <begin position="300"/>
        <end position="317"/>
    </location>
</feature>
<feature type="transmembrane region" description="Helical" evidence="1">
    <location>
        <begin position="100"/>
        <end position="122"/>
    </location>
</feature>